<dbReference type="PANTHER" id="PTHR19959">
    <property type="entry name" value="KINESIN LIGHT CHAIN"/>
    <property type="match status" value="1"/>
</dbReference>
<dbReference type="InterPro" id="IPR019734">
    <property type="entry name" value="TPR_rpt"/>
</dbReference>
<feature type="repeat" description="TPR" evidence="1">
    <location>
        <begin position="1021"/>
        <end position="1054"/>
    </location>
</feature>
<dbReference type="HOGENOM" id="CLU_267944_0_0_7"/>
<dbReference type="SUPFAM" id="SSF81901">
    <property type="entry name" value="HCP-like"/>
    <property type="match status" value="1"/>
</dbReference>
<dbReference type="Proteomes" id="UP000001880">
    <property type="component" value="Chromosome"/>
</dbReference>
<dbReference type="Gene3D" id="3.40.50.300">
    <property type="entry name" value="P-loop containing nucleotide triphosphate hydrolases"/>
    <property type="match status" value="1"/>
</dbReference>
<dbReference type="Gene3D" id="1.10.8.430">
    <property type="entry name" value="Helical domain of apoptotic protease-activating factors"/>
    <property type="match status" value="1"/>
</dbReference>
<dbReference type="InterPro" id="IPR023753">
    <property type="entry name" value="FAD/NAD-binding_dom"/>
</dbReference>
<dbReference type="GO" id="GO:0043531">
    <property type="term" value="F:ADP binding"/>
    <property type="evidence" value="ECO:0007669"/>
    <property type="project" value="InterPro"/>
</dbReference>
<dbReference type="EMBL" id="CP001804">
    <property type="protein sequence ID" value="ACY13250.1"/>
    <property type="molecule type" value="Genomic_DNA"/>
</dbReference>
<feature type="region of interest" description="Disordered" evidence="2">
    <location>
        <begin position="414"/>
        <end position="453"/>
    </location>
</feature>
<dbReference type="PROSITE" id="PS50005">
    <property type="entry name" value="TPR"/>
    <property type="match status" value="2"/>
</dbReference>
<dbReference type="Gene3D" id="3.50.50.60">
    <property type="entry name" value="FAD/NAD(P)-binding domain"/>
    <property type="match status" value="1"/>
</dbReference>
<evidence type="ECO:0000256" key="2">
    <source>
        <dbReference type="SAM" id="MobiDB-lite"/>
    </source>
</evidence>
<dbReference type="InterPro" id="IPR011990">
    <property type="entry name" value="TPR-like_helical_dom_sf"/>
</dbReference>
<evidence type="ECO:0000313" key="5">
    <source>
        <dbReference type="Proteomes" id="UP000001880"/>
    </source>
</evidence>
<dbReference type="Pfam" id="PF13374">
    <property type="entry name" value="TPR_10"/>
    <property type="match status" value="2"/>
</dbReference>
<dbReference type="Pfam" id="PF07992">
    <property type="entry name" value="Pyr_redox_2"/>
    <property type="match status" value="1"/>
</dbReference>
<evidence type="ECO:0000259" key="3">
    <source>
        <dbReference type="Pfam" id="PF07992"/>
    </source>
</evidence>
<accession>D0LLN3</accession>
<dbReference type="KEGG" id="hoh:Hoch_0614"/>
<dbReference type="SUPFAM" id="SSF52540">
    <property type="entry name" value="P-loop containing nucleoside triphosphate hydrolases"/>
    <property type="match status" value="1"/>
</dbReference>
<dbReference type="eggNOG" id="COG0457">
    <property type="taxonomic scope" value="Bacteria"/>
</dbReference>
<dbReference type="Gene3D" id="1.25.40.10">
    <property type="entry name" value="Tetratricopeptide repeat domain"/>
    <property type="match status" value="2"/>
</dbReference>
<name>D0LLN3_HALO1</name>
<dbReference type="SUPFAM" id="SSF51905">
    <property type="entry name" value="FAD/NAD(P)-binding domain"/>
    <property type="match status" value="1"/>
</dbReference>
<dbReference type="InterPro" id="IPR042197">
    <property type="entry name" value="Apaf_helical"/>
</dbReference>
<dbReference type="InterPro" id="IPR027417">
    <property type="entry name" value="P-loop_NTPase"/>
</dbReference>
<gene>
    <name evidence="4" type="ordered locus">Hoch_0614</name>
</gene>
<proteinExistence type="predicted"/>
<evidence type="ECO:0000256" key="1">
    <source>
        <dbReference type="PROSITE-ProRule" id="PRU00339"/>
    </source>
</evidence>
<organism evidence="4 5">
    <name type="scientific">Haliangium ochraceum (strain DSM 14365 / JCM 11303 / SMP-2)</name>
    <dbReference type="NCBI Taxonomy" id="502025"/>
    <lineage>
        <taxon>Bacteria</taxon>
        <taxon>Pseudomonadati</taxon>
        <taxon>Myxococcota</taxon>
        <taxon>Polyangia</taxon>
        <taxon>Haliangiales</taxon>
        <taxon>Kofleriaceae</taxon>
        <taxon>Haliangium</taxon>
    </lineage>
</organism>
<feature type="domain" description="FAD/NAD(P)-binding" evidence="3">
    <location>
        <begin position="41"/>
        <end position="91"/>
    </location>
</feature>
<feature type="compositionally biased region" description="Basic residues" evidence="2">
    <location>
        <begin position="1210"/>
        <end position="1228"/>
    </location>
</feature>
<reference evidence="4 5" key="1">
    <citation type="journal article" date="2010" name="Stand. Genomic Sci.">
        <title>Complete genome sequence of Haliangium ochraceum type strain (SMP-2).</title>
        <authorList>
            <consortium name="US DOE Joint Genome Institute (JGI-PGF)"/>
            <person name="Ivanova N."/>
            <person name="Daum C."/>
            <person name="Lang E."/>
            <person name="Abt B."/>
            <person name="Kopitz M."/>
            <person name="Saunders E."/>
            <person name="Lapidus A."/>
            <person name="Lucas S."/>
            <person name="Glavina Del Rio T."/>
            <person name="Nolan M."/>
            <person name="Tice H."/>
            <person name="Copeland A."/>
            <person name="Cheng J.F."/>
            <person name="Chen F."/>
            <person name="Bruce D."/>
            <person name="Goodwin L."/>
            <person name="Pitluck S."/>
            <person name="Mavromatis K."/>
            <person name="Pati A."/>
            <person name="Mikhailova N."/>
            <person name="Chen A."/>
            <person name="Palaniappan K."/>
            <person name="Land M."/>
            <person name="Hauser L."/>
            <person name="Chang Y.J."/>
            <person name="Jeffries C.D."/>
            <person name="Detter J.C."/>
            <person name="Brettin T."/>
            <person name="Rohde M."/>
            <person name="Goker M."/>
            <person name="Bristow J."/>
            <person name="Markowitz V."/>
            <person name="Eisen J.A."/>
            <person name="Hugenholtz P."/>
            <person name="Kyrpides N.C."/>
            <person name="Klenk H.P."/>
        </authorList>
    </citation>
    <scope>NUCLEOTIDE SEQUENCE [LARGE SCALE GENOMIC DNA]</scope>
    <source>
        <strain evidence="5">DSM 14365 / CIP 107738 / JCM 11303 / AJ 13395 / SMP-2</strain>
    </source>
</reference>
<dbReference type="AlphaFoldDB" id="D0LLN3"/>
<keyword evidence="5" id="KW-1185">Reference proteome</keyword>
<sequence>MQVDGYNRTYVLGSYERRVTVYSQQVRALNLIYSLFHERQLAAGQRVAVIGGGVAGLTAAAGALRKGCEVTVLEKNERLLHMFERCTKRWLHPRVYDWPLPDSLDPDAALPVLTWQAAPAGEVVERIREQWEAIKTKSGDRARVESNISNADIDTSNAPPLVTWNPYEIGEFNVVVVAVGFGIEKRFPAATWTSYWDDDALDGSDRGDGEVSILVSGLGDGSLTDLVRASLEGYRHDELVTHFGLDPEKNPAARKLADHLLELEDEAVRRERSDGPEAAARYLTQEYGKPLDELAKFVDDQLKVRDRRKVILNGEGQFAITRSASILNRLLAARLLSRGRVHYRSGKLTVPEDKAAGTVIIGDGDPESFHKIIARHGTESAMDKGFRTLHKDAETRFRARNELDQTRRERMWEREDDWYGAAPTSPVGGAGRDTPSPQLTARPEAHAGASYSPSNHTFEIPFLPRRDRLLGRDEALAQVREQLVNGCPTAIGQAAAFQGLGGLGKTQLAVDYAYRHRDDYPSGVIWLEADRDLDAQLVELSTSARWIAPSSEHEHKLAIALQRLRTFAGGLIIFDNVEASADIEDYLPRPDVGAHILITSRGEHAGFRPIGLSLLEPEQAVALLEQVSERVATNAAERNEARRIGECLDGLPLAIELAGNYLRRRPSVSWRAYRELLDASLREAIPAGRQNDTLTRHEANLFATLRVSEHLLDESPRLRRILDVLTWSGTASMGTPLLAALLGEEPVLLAGDLGYGVALGLLHLDEARDTEAQPSAPRHRLHRLVREVRRHEPIGLKDPKHGHAWARQVCGKLGDWFEQRRQDFADLATFEAELDHLRTWRDTTIDHGWPEGVRLTWLLSYPAFHHGRYREAKERVQDALTRYERLGLDEPTLAAHLHNDLGTTCNTLGDHQTGLKHFQQALKIRRRVLGELHPDTAFSLANLGSAYGALDDHQTGLKHSQQALEIRRRVLGELHPDTAFSLANLGTLYGALGDHQTGLKHSQQALEIQQGVLGEQHPHAAASLNNVGTAYRALGQHQTALQHQQEALEIRRRVLGELHPDTASSLNVIGETYRALGKHQTALQHHQEALEIRRRVLGELHPHTATSLNNIGGAYYDLAEHRRALAYFEQAWPIFCQVFGDHDDRSLNALLGIADCMGRARQQHRACELLNRTLRTLPTQHPRRAALRQLRQRLNPPGFRPLGASGPNRPKTKRADRPRHKRDKSKRR</sequence>
<keyword evidence="1" id="KW-0802">TPR repeat</keyword>
<dbReference type="InterPro" id="IPR036188">
    <property type="entry name" value="FAD/NAD-bd_sf"/>
</dbReference>
<dbReference type="eggNOG" id="COG3903">
    <property type="taxonomic scope" value="Bacteria"/>
</dbReference>
<dbReference type="Pfam" id="PF13424">
    <property type="entry name" value="TPR_12"/>
    <property type="match status" value="2"/>
</dbReference>
<dbReference type="STRING" id="502025.Hoch_0614"/>
<dbReference type="GO" id="GO:0016491">
    <property type="term" value="F:oxidoreductase activity"/>
    <property type="evidence" value="ECO:0007669"/>
    <property type="project" value="InterPro"/>
</dbReference>
<feature type="repeat" description="TPR" evidence="1">
    <location>
        <begin position="1063"/>
        <end position="1096"/>
    </location>
</feature>
<protein>
    <submittedName>
        <fullName evidence="4">HI0933 family protein</fullName>
    </submittedName>
</protein>
<evidence type="ECO:0000313" key="4">
    <source>
        <dbReference type="EMBL" id="ACY13250.1"/>
    </source>
</evidence>
<feature type="region of interest" description="Disordered" evidence="2">
    <location>
        <begin position="1191"/>
        <end position="1228"/>
    </location>
</feature>
<dbReference type="PANTHER" id="PTHR19959:SF119">
    <property type="entry name" value="FUNGAL LIPASE-LIKE DOMAIN-CONTAINING PROTEIN"/>
    <property type="match status" value="1"/>
</dbReference>
<dbReference type="SMART" id="SM00028">
    <property type="entry name" value="TPR"/>
    <property type="match status" value="6"/>
</dbReference>